<dbReference type="Proteomes" id="UP000223606">
    <property type="component" value="Chromosome 1"/>
</dbReference>
<evidence type="ECO:0000313" key="3">
    <source>
        <dbReference type="Proteomes" id="UP000223606"/>
    </source>
</evidence>
<accession>A0A2C9DCR1</accession>
<dbReference type="SUPFAM" id="SSF48452">
    <property type="entry name" value="TPR-like"/>
    <property type="match status" value="1"/>
</dbReference>
<feature type="chain" id="PRO_5013288115" evidence="1">
    <location>
        <begin position="25"/>
        <end position="646"/>
    </location>
</feature>
<dbReference type="InterPro" id="IPR011990">
    <property type="entry name" value="TPR-like_helical_dom_sf"/>
</dbReference>
<dbReference type="KEGG" id="hdi:HDIA_4546"/>
<keyword evidence="3" id="KW-1185">Reference proteome</keyword>
<gene>
    <name evidence="2" type="ORF">HDIA_4546</name>
</gene>
<reference evidence="3" key="1">
    <citation type="submission" date="2017-09" db="EMBL/GenBank/DDBJ databases">
        <title>Genome sequence of Nannocystis excedens DSM 71.</title>
        <authorList>
            <person name="Blom J."/>
        </authorList>
    </citation>
    <scope>NUCLEOTIDE SEQUENCE [LARGE SCALE GENOMIC DNA]</scope>
    <source>
        <strain evidence="3">type strain: E19</strain>
    </source>
</reference>
<organism evidence="2 3">
    <name type="scientific">Hartmannibacter diazotrophicus</name>
    <dbReference type="NCBI Taxonomy" id="1482074"/>
    <lineage>
        <taxon>Bacteria</taxon>
        <taxon>Pseudomonadati</taxon>
        <taxon>Pseudomonadota</taxon>
        <taxon>Alphaproteobacteria</taxon>
        <taxon>Hyphomicrobiales</taxon>
        <taxon>Pleomorphomonadaceae</taxon>
        <taxon>Hartmannibacter</taxon>
    </lineage>
</organism>
<name>A0A2C9DCR1_9HYPH</name>
<sequence>MLLKSARLVAVAALIGGTCLSAIAAEPVKVDTSALRYYAAHNEIDRYEAELKRLQTLYPEWTPPADIGALDGPGPEAGLWTLYAADDLDGFDKALADLKAQDPAFALSNDLASKIAVKRDRRDLIAASNAGDAAKVVSLAEAHPDFGGCADLDVAWRLAEAHFAVAGKSAAFDDYHTLLSTCDDSAGRLATMQKALALLGPDARPLTALGRTNPDGTGEFAGLEIDFVRADIAAVLKDASAAKPDPALLASFADRTLANGPGADAGLLGWYRRLEGDHAGALKAFEIAATLGQAEGTSETDLAKTAEGIVLSLDALGRRDEAVARARDGRDKSQALAKLYVDLGTARFEGDPRPRLPDAELADYAKSVVETKSAAGAEALGWYAYDFHQYNTAADWFRFAQDTEASEARARGLILAEIGTGDLASAKATKAKWLGDFADLADLTIAAPSSKSGGGKARTDALVTRFERHDYRGCIAIADQRIARSGTLPADASLMHGWCLMKMQRPNEAASAFAIAARGSGQVRKDALYGRSLALMAAGEMRGAAEVAASGEMTGKRRNEIGTALLSNQAVAAFNGKRWTEALRLLDARPQHAGETRDLAMMRGWSLWHLGRKSEAAKVFVALDQTLSTPETRSALATVRRPLLTK</sequence>
<dbReference type="Gene3D" id="1.25.40.10">
    <property type="entry name" value="Tetratricopeptide repeat domain"/>
    <property type="match status" value="1"/>
</dbReference>
<proteinExistence type="predicted"/>
<keyword evidence="1" id="KW-0732">Signal</keyword>
<dbReference type="EMBL" id="LT960614">
    <property type="protein sequence ID" value="SON58087.1"/>
    <property type="molecule type" value="Genomic_DNA"/>
</dbReference>
<feature type="signal peptide" evidence="1">
    <location>
        <begin position="1"/>
        <end position="24"/>
    </location>
</feature>
<dbReference type="RefSeq" id="WP_099558263.1">
    <property type="nucleotide sequence ID" value="NZ_LT960614.1"/>
</dbReference>
<dbReference type="AlphaFoldDB" id="A0A2C9DCR1"/>
<protein>
    <submittedName>
        <fullName evidence="2">Uncharacterized protein</fullName>
    </submittedName>
</protein>
<evidence type="ECO:0000256" key="1">
    <source>
        <dbReference type="SAM" id="SignalP"/>
    </source>
</evidence>
<evidence type="ECO:0000313" key="2">
    <source>
        <dbReference type="EMBL" id="SON58087.1"/>
    </source>
</evidence>
<dbReference type="OrthoDB" id="7324591at2"/>